<dbReference type="GO" id="GO:1902201">
    <property type="term" value="P:negative regulation of bacterial-type flagellum-dependent cell motility"/>
    <property type="evidence" value="ECO:0007669"/>
    <property type="project" value="TreeGrafter"/>
</dbReference>
<gene>
    <name evidence="3" type="ORF">PAESOLCIP111_06009</name>
</gene>
<dbReference type="EMBL" id="CAJVAS010000052">
    <property type="protein sequence ID" value="CAG7650128.1"/>
    <property type="molecule type" value="Genomic_DNA"/>
</dbReference>
<dbReference type="Pfam" id="PF00990">
    <property type="entry name" value="GGDEF"/>
    <property type="match status" value="1"/>
</dbReference>
<sequence length="222" mass="24515">MEKRYYLSLAGAAANAALLLVTVQLLQFGYWGISAAVVISITSGAIWTAISVRWYEQSIIDDGTGLYNRRYLFRKLENEFRSTRGGNASIALAVIDIDDFRSFNTRAGHIGGDLILKEVAEALRKTVRKGDTIGRWGGEEFAIILTDIDENGAKDVGERIRKSIQQIALPLDNTTPLAITVSVGIAVDYGRCTNMLELVNQADQAMYTAKQRKNYVFLTLTA</sequence>
<keyword evidence="4" id="KW-1185">Reference proteome</keyword>
<dbReference type="GO" id="GO:0052621">
    <property type="term" value="F:diguanylate cyclase activity"/>
    <property type="evidence" value="ECO:0007669"/>
    <property type="project" value="TreeGrafter"/>
</dbReference>
<dbReference type="RefSeq" id="WP_218095692.1">
    <property type="nucleotide sequence ID" value="NZ_CAJVAS010000052.1"/>
</dbReference>
<name>A0A916K8N2_9BACL</name>
<dbReference type="Proteomes" id="UP000693672">
    <property type="component" value="Unassembled WGS sequence"/>
</dbReference>
<feature type="domain" description="GGDEF" evidence="2">
    <location>
        <begin position="88"/>
        <end position="221"/>
    </location>
</feature>
<proteinExistence type="predicted"/>
<dbReference type="CDD" id="cd01949">
    <property type="entry name" value="GGDEF"/>
    <property type="match status" value="1"/>
</dbReference>
<dbReference type="InterPro" id="IPR050469">
    <property type="entry name" value="Diguanylate_Cyclase"/>
</dbReference>
<comment type="caution">
    <text evidence="3">The sequence shown here is derived from an EMBL/GenBank/DDBJ whole genome shotgun (WGS) entry which is preliminary data.</text>
</comment>
<dbReference type="FunFam" id="3.30.70.270:FF:000001">
    <property type="entry name" value="Diguanylate cyclase domain protein"/>
    <property type="match status" value="1"/>
</dbReference>
<dbReference type="GO" id="GO:0005886">
    <property type="term" value="C:plasma membrane"/>
    <property type="evidence" value="ECO:0007669"/>
    <property type="project" value="TreeGrafter"/>
</dbReference>
<dbReference type="NCBIfam" id="TIGR00254">
    <property type="entry name" value="GGDEF"/>
    <property type="match status" value="1"/>
</dbReference>
<feature type="transmembrane region" description="Helical" evidence="1">
    <location>
        <begin position="5"/>
        <end position="23"/>
    </location>
</feature>
<dbReference type="InterPro" id="IPR000160">
    <property type="entry name" value="GGDEF_dom"/>
</dbReference>
<evidence type="ECO:0000313" key="4">
    <source>
        <dbReference type="Proteomes" id="UP000693672"/>
    </source>
</evidence>
<evidence type="ECO:0000256" key="1">
    <source>
        <dbReference type="SAM" id="Phobius"/>
    </source>
</evidence>
<organism evidence="3 4">
    <name type="scientific">Paenibacillus solanacearum</name>
    <dbReference type="NCBI Taxonomy" id="2048548"/>
    <lineage>
        <taxon>Bacteria</taxon>
        <taxon>Bacillati</taxon>
        <taxon>Bacillota</taxon>
        <taxon>Bacilli</taxon>
        <taxon>Bacillales</taxon>
        <taxon>Paenibacillaceae</taxon>
        <taxon>Paenibacillus</taxon>
    </lineage>
</organism>
<dbReference type="SMART" id="SM00267">
    <property type="entry name" value="GGDEF"/>
    <property type="match status" value="1"/>
</dbReference>
<dbReference type="AlphaFoldDB" id="A0A916K8N2"/>
<dbReference type="PANTHER" id="PTHR45138:SF9">
    <property type="entry name" value="DIGUANYLATE CYCLASE DGCM-RELATED"/>
    <property type="match status" value="1"/>
</dbReference>
<protein>
    <recommendedName>
        <fullName evidence="2">GGDEF domain-containing protein</fullName>
    </recommendedName>
</protein>
<evidence type="ECO:0000313" key="3">
    <source>
        <dbReference type="EMBL" id="CAG7650128.1"/>
    </source>
</evidence>
<keyword evidence="1" id="KW-0812">Transmembrane</keyword>
<dbReference type="PROSITE" id="PS50887">
    <property type="entry name" value="GGDEF"/>
    <property type="match status" value="1"/>
</dbReference>
<dbReference type="PANTHER" id="PTHR45138">
    <property type="entry name" value="REGULATORY COMPONENTS OF SENSORY TRANSDUCTION SYSTEM"/>
    <property type="match status" value="1"/>
</dbReference>
<reference evidence="3" key="1">
    <citation type="submission" date="2021-06" db="EMBL/GenBank/DDBJ databases">
        <authorList>
            <person name="Criscuolo A."/>
        </authorList>
    </citation>
    <scope>NUCLEOTIDE SEQUENCE</scope>
    <source>
        <strain evidence="3">CIP111600</strain>
    </source>
</reference>
<accession>A0A916K8N2</accession>
<evidence type="ECO:0000259" key="2">
    <source>
        <dbReference type="PROSITE" id="PS50887"/>
    </source>
</evidence>
<feature type="transmembrane region" description="Helical" evidence="1">
    <location>
        <begin position="29"/>
        <end position="50"/>
    </location>
</feature>
<keyword evidence="1" id="KW-0472">Membrane</keyword>
<keyword evidence="1" id="KW-1133">Transmembrane helix</keyword>
<dbReference type="GO" id="GO:0043709">
    <property type="term" value="P:cell adhesion involved in single-species biofilm formation"/>
    <property type="evidence" value="ECO:0007669"/>
    <property type="project" value="TreeGrafter"/>
</dbReference>